<dbReference type="SUPFAM" id="SSF159888">
    <property type="entry name" value="YdhG-like"/>
    <property type="match status" value="1"/>
</dbReference>
<dbReference type="Gene3D" id="3.90.1150.200">
    <property type="match status" value="1"/>
</dbReference>
<dbReference type="AlphaFoldDB" id="A0A3D2XB60"/>
<evidence type="ECO:0008006" key="3">
    <source>
        <dbReference type="Google" id="ProtNLM"/>
    </source>
</evidence>
<comment type="caution">
    <text evidence="1">The sequence shown here is derived from an EMBL/GenBank/DDBJ whole genome shotgun (WGS) entry which is preliminary data.</text>
</comment>
<proteinExistence type="predicted"/>
<evidence type="ECO:0000313" key="2">
    <source>
        <dbReference type="Proteomes" id="UP000262969"/>
    </source>
</evidence>
<protein>
    <recommendedName>
        <fullName evidence="3">YdhG-like domain-containing protein</fullName>
    </recommendedName>
</protein>
<reference evidence="1 2" key="1">
    <citation type="journal article" date="2018" name="Nat. Biotechnol.">
        <title>A standardized bacterial taxonomy based on genome phylogeny substantially revises the tree of life.</title>
        <authorList>
            <person name="Parks D.H."/>
            <person name="Chuvochina M."/>
            <person name="Waite D.W."/>
            <person name="Rinke C."/>
            <person name="Skarshewski A."/>
            <person name="Chaumeil P.A."/>
            <person name="Hugenholtz P."/>
        </authorList>
    </citation>
    <scope>NUCLEOTIDE SEQUENCE [LARGE SCALE GENOMIC DNA]</scope>
    <source>
        <strain evidence="1">UBA11728</strain>
    </source>
</reference>
<gene>
    <name evidence="1" type="ORF">DHW61_15400</name>
</gene>
<evidence type="ECO:0000313" key="1">
    <source>
        <dbReference type="EMBL" id="HCL03765.1"/>
    </source>
</evidence>
<name>A0A3D2XB60_9FIRM</name>
<dbReference type="Proteomes" id="UP000262969">
    <property type="component" value="Unassembled WGS sequence"/>
</dbReference>
<sequence length="110" mass="13162">MNEDIHNYISGFDRETMQRFYELYDLIEQCAPKGFYEKLWAKIPSFYYKDQFIRLIPFKDHINIEAKAVLLFKDHLVGYNITPKGMLQIYHGEPIPHEVIKKIFVESFNA</sequence>
<organism evidence="1 2">
    <name type="scientific">Lachnoclostridium phytofermentans</name>
    <dbReference type="NCBI Taxonomy" id="66219"/>
    <lineage>
        <taxon>Bacteria</taxon>
        <taxon>Bacillati</taxon>
        <taxon>Bacillota</taxon>
        <taxon>Clostridia</taxon>
        <taxon>Lachnospirales</taxon>
        <taxon>Lachnospiraceae</taxon>
    </lineage>
</organism>
<dbReference type="EMBL" id="DPVV01000509">
    <property type="protein sequence ID" value="HCL03765.1"/>
    <property type="molecule type" value="Genomic_DNA"/>
</dbReference>
<accession>A0A3D2XB60</accession>